<dbReference type="RefSeq" id="WP_169159598.1">
    <property type="nucleotide sequence ID" value="NZ_JABBFW010000003.1"/>
</dbReference>
<dbReference type="AlphaFoldDB" id="A0A848F835"/>
<comment type="caution">
    <text evidence="2">The sequence shown here is derived from an EMBL/GenBank/DDBJ whole genome shotgun (WGS) entry which is preliminary data.</text>
</comment>
<feature type="signal peptide" evidence="1">
    <location>
        <begin position="1"/>
        <end position="22"/>
    </location>
</feature>
<gene>
    <name evidence="2" type="ORF">HHL10_06870</name>
</gene>
<keyword evidence="3" id="KW-1185">Reference proteome</keyword>
<name>A0A848F835_9BURK</name>
<reference evidence="2 3" key="1">
    <citation type="submission" date="2020-04" db="EMBL/GenBank/DDBJ databases">
        <title>Azohydromonas sp. isolated from soil.</title>
        <authorList>
            <person name="Dahal R.H."/>
        </authorList>
    </citation>
    <scope>NUCLEOTIDE SEQUENCE [LARGE SCALE GENOMIC DNA]</scope>
    <source>
        <strain evidence="2 3">G-1-1-14</strain>
    </source>
</reference>
<evidence type="ECO:0000256" key="1">
    <source>
        <dbReference type="SAM" id="SignalP"/>
    </source>
</evidence>
<evidence type="ECO:0008006" key="4">
    <source>
        <dbReference type="Google" id="ProtNLM"/>
    </source>
</evidence>
<protein>
    <recommendedName>
        <fullName evidence="4">PEP-CTERM protein-sorting domain-containing protein</fullName>
    </recommendedName>
</protein>
<keyword evidence="1" id="KW-0732">Signal</keyword>
<evidence type="ECO:0000313" key="2">
    <source>
        <dbReference type="EMBL" id="NML14699.1"/>
    </source>
</evidence>
<evidence type="ECO:0000313" key="3">
    <source>
        <dbReference type="Proteomes" id="UP000574067"/>
    </source>
</evidence>
<dbReference type="Proteomes" id="UP000574067">
    <property type="component" value="Unassembled WGS sequence"/>
</dbReference>
<feature type="chain" id="PRO_5032358927" description="PEP-CTERM protein-sorting domain-containing protein" evidence="1">
    <location>
        <begin position="23"/>
        <end position="295"/>
    </location>
</feature>
<proteinExistence type="predicted"/>
<sequence length="295" mass="31029">MDKRVALALAAALGAAPPGAWADASASVRLTDFGYRLIDLNPDDGIAPAMSVNPVSFFAELSTNASEWAQAGEPGSPRTQLSRSRDWTQAYQFFPSVGRAVATPHVEASAQLSGALAEHGFSAVLQGQARNPLADPALGGRFLVDAAPARLSGVSGFQPILLTPFTQVVWTGRIALDALTTLPKVKGGRESAYAGAGISVWSYGGSFSDSFTAAVEVPRYRPGHASASHDIELFFANESAAPAYAVLSSQMRVEGQSFQPVPEPAVAWLTLCGLGVIGACHRRQRRQAGEARHAR</sequence>
<accession>A0A848F835</accession>
<dbReference type="EMBL" id="JABBFW010000003">
    <property type="protein sequence ID" value="NML14699.1"/>
    <property type="molecule type" value="Genomic_DNA"/>
</dbReference>
<organism evidence="2 3">
    <name type="scientific">Azohydromonas caseinilytica</name>
    <dbReference type="NCBI Taxonomy" id="2728836"/>
    <lineage>
        <taxon>Bacteria</taxon>
        <taxon>Pseudomonadati</taxon>
        <taxon>Pseudomonadota</taxon>
        <taxon>Betaproteobacteria</taxon>
        <taxon>Burkholderiales</taxon>
        <taxon>Sphaerotilaceae</taxon>
        <taxon>Azohydromonas</taxon>
    </lineage>
</organism>